<sequence length="259" mass="29425">MSKRRRGQELFSREAVIACLKEKSDVRENINKVVNYRSTKSLEIAQILNGKDEISEEAMVFILASKLTMKGLLTLAMAVNHVPAPYSQTGHKDREDYPNTRLYAIGVIMKKAGFTFKACLLQSYVTLLETRCPSLLSSYCQVFDVLWKATEDESFNFVKMMAPPVHHCLDCKQPLSVNNKPTKVTLFTLQGPIPSTKLRLRCRECAVQYGVCSFSDKSAEHLYPKSMRPPLVEASNVCYLEKGLYKWIPSFGYETLNFL</sequence>
<feature type="domain" description="CxC5 like cysteine cluster associated with KDZ" evidence="1">
    <location>
        <begin position="160"/>
        <end position="245"/>
    </location>
</feature>
<name>A0A7D9ERM8_PARCT</name>
<reference evidence="2" key="1">
    <citation type="submission" date="2020-04" db="EMBL/GenBank/DDBJ databases">
        <authorList>
            <person name="Alioto T."/>
            <person name="Alioto T."/>
            <person name="Gomez Garrido J."/>
        </authorList>
    </citation>
    <scope>NUCLEOTIDE SEQUENCE</scope>
    <source>
        <strain evidence="2">A484AB</strain>
    </source>
</reference>
<proteinExistence type="predicted"/>
<dbReference type="Proteomes" id="UP001152795">
    <property type="component" value="Unassembled WGS sequence"/>
</dbReference>
<protein>
    <recommendedName>
        <fullName evidence="1">CxC5 like cysteine cluster associated with KDZ domain-containing protein</fullName>
    </recommendedName>
</protein>
<keyword evidence="3" id="KW-1185">Reference proteome</keyword>
<dbReference type="Pfam" id="PF18718">
    <property type="entry name" value="CxC5"/>
    <property type="match status" value="1"/>
</dbReference>
<dbReference type="EMBL" id="CACRXK020008987">
    <property type="protein sequence ID" value="CAB4016134.1"/>
    <property type="molecule type" value="Genomic_DNA"/>
</dbReference>
<gene>
    <name evidence="2" type="ORF">PACLA_8A063728</name>
</gene>
<dbReference type="AlphaFoldDB" id="A0A7D9ERM8"/>
<evidence type="ECO:0000259" key="1">
    <source>
        <dbReference type="Pfam" id="PF18718"/>
    </source>
</evidence>
<evidence type="ECO:0000313" key="2">
    <source>
        <dbReference type="EMBL" id="CAB4016134.1"/>
    </source>
</evidence>
<organism evidence="2 3">
    <name type="scientific">Paramuricea clavata</name>
    <name type="common">Red gorgonian</name>
    <name type="synonym">Violescent sea-whip</name>
    <dbReference type="NCBI Taxonomy" id="317549"/>
    <lineage>
        <taxon>Eukaryota</taxon>
        <taxon>Metazoa</taxon>
        <taxon>Cnidaria</taxon>
        <taxon>Anthozoa</taxon>
        <taxon>Octocorallia</taxon>
        <taxon>Malacalcyonacea</taxon>
        <taxon>Plexauridae</taxon>
        <taxon>Paramuricea</taxon>
    </lineage>
</organism>
<accession>A0A7D9ERM8</accession>
<comment type="caution">
    <text evidence="2">The sequence shown here is derived from an EMBL/GenBank/DDBJ whole genome shotgun (WGS) entry which is preliminary data.</text>
</comment>
<evidence type="ECO:0000313" key="3">
    <source>
        <dbReference type="Proteomes" id="UP001152795"/>
    </source>
</evidence>
<dbReference type="InterPro" id="IPR041539">
    <property type="entry name" value="CxC5"/>
</dbReference>